<dbReference type="EMBL" id="HBGD01005702">
    <property type="protein sequence ID" value="CAD9081492.1"/>
    <property type="molecule type" value="Transcribed_RNA"/>
</dbReference>
<evidence type="ECO:0000313" key="2">
    <source>
        <dbReference type="EMBL" id="CAD9081492.1"/>
    </source>
</evidence>
<feature type="compositionally biased region" description="Acidic residues" evidence="1">
    <location>
        <begin position="40"/>
        <end position="54"/>
    </location>
</feature>
<sequence length="165" mass="19308">MMPMTRPSLLQLYICVRNESNTDQEEQVQRCSLDNMDQISEQEDSSTPEQDETQEPPQMSHEELLNWAPSIDNVEPPSEELAPPEKSDDMEVSIVPDTEACILKKKQRCTCTQRNKEKRKILRCKREALDGCEYCERHVPQESESETESEQESMFIQQYHHMTEK</sequence>
<proteinExistence type="predicted"/>
<protein>
    <submittedName>
        <fullName evidence="2">Uncharacterized protein</fullName>
    </submittedName>
</protein>
<evidence type="ECO:0000256" key="1">
    <source>
        <dbReference type="SAM" id="MobiDB-lite"/>
    </source>
</evidence>
<feature type="region of interest" description="Disordered" evidence="1">
    <location>
        <begin position="140"/>
        <end position="165"/>
    </location>
</feature>
<gene>
    <name evidence="2" type="ORF">PCOS0759_LOCUS4732</name>
</gene>
<feature type="region of interest" description="Disordered" evidence="1">
    <location>
        <begin position="21"/>
        <end position="91"/>
    </location>
</feature>
<reference evidence="2" key="1">
    <citation type="submission" date="2021-01" db="EMBL/GenBank/DDBJ databases">
        <authorList>
            <person name="Corre E."/>
            <person name="Pelletier E."/>
            <person name="Niang G."/>
            <person name="Scheremetjew M."/>
            <person name="Finn R."/>
            <person name="Kale V."/>
            <person name="Holt S."/>
            <person name="Cochrane G."/>
            <person name="Meng A."/>
            <person name="Brown T."/>
            <person name="Cohen L."/>
        </authorList>
    </citation>
    <scope>NUCLEOTIDE SEQUENCE</scope>
    <source>
        <strain evidence="2">WS</strain>
    </source>
</reference>
<dbReference type="AlphaFoldDB" id="A0A7S1KPY9"/>
<accession>A0A7S1KPY9</accession>
<organism evidence="2">
    <name type="scientific">Percolomonas cosmopolitus</name>
    <dbReference type="NCBI Taxonomy" id="63605"/>
    <lineage>
        <taxon>Eukaryota</taxon>
        <taxon>Discoba</taxon>
        <taxon>Heterolobosea</taxon>
        <taxon>Tetramitia</taxon>
        <taxon>Eutetramitia</taxon>
        <taxon>Percolomonadidae</taxon>
        <taxon>Percolomonas</taxon>
    </lineage>
</organism>
<name>A0A7S1KPY9_9EUKA</name>
<feature type="compositionally biased region" description="Polar residues" evidence="1">
    <location>
        <begin position="29"/>
        <end position="39"/>
    </location>
</feature>